<dbReference type="Gene3D" id="1.10.540.10">
    <property type="entry name" value="Acyl-CoA dehydrogenase/oxidase, N-terminal domain"/>
    <property type="match status" value="1"/>
</dbReference>
<dbReference type="Pfam" id="PF02771">
    <property type="entry name" value="Acyl-CoA_dh_N"/>
    <property type="match status" value="1"/>
</dbReference>
<evidence type="ECO:0000313" key="11">
    <source>
        <dbReference type="Proteomes" id="UP001161409"/>
    </source>
</evidence>
<dbReference type="InterPro" id="IPR006091">
    <property type="entry name" value="Acyl-CoA_Oxase/DH_mid-dom"/>
</dbReference>
<evidence type="ECO:0000256" key="6">
    <source>
        <dbReference type="RuleBase" id="RU362125"/>
    </source>
</evidence>
<keyword evidence="5 6" id="KW-0560">Oxidoreductase</keyword>
<dbReference type="InterPro" id="IPR009100">
    <property type="entry name" value="AcylCoA_DH/oxidase_NM_dom_sf"/>
</dbReference>
<dbReference type="Gene3D" id="1.20.140.10">
    <property type="entry name" value="Butyryl-CoA Dehydrogenase, subunit A, domain 3"/>
    <property type="match status" value="1"/>
</dbReference>
<feature type="domain" description="Acyl-CoA dehydrogenase/oxidase C-terminal" evidence="7">
    <location>
        <begin position="230"/>
        <end position="378"/>
    </location>
</feature>
<protein>
    <submittedName>
        <fullName evidence="10">Acyl-CoA dehydrogenase</fullName>
    </submittedName>
</protein>
<evidence type="ECO:0000259" key="7">
    <source>
        <dbReference type="Pfam" id="PF00441"/>
    </source>
</evidence>
<dbReference type="InterPro" id="IPR036250">
    <property type="entry name" value="AcylCo_DH-like_C"/>
</dbReference>
<dbReference type="InterPro" id="IPR013786">
    <property type="entry name" value="AcylCoA_DH/ox_N"/>
</dbReference>
<proteinExistence type="inferred from homology"/>
<evidence type="ECO:0000256" key="2">
    <source>
        <dbReference type="ARBA" id="ARBA00009347"/>
    </source>
</evidence>
<comment type="similarity">
    <text evidence="2 6">Belongs to the acyl-CoA dehydrogenase family.</text>
</comment>
<dbReference type="Pfam" id="PF00441">
    <property type="entry name" value="Acyl-CoA_dh_1"/>
    <property type="match status" value="1"/>
</dbReference>
<dbReference type="InterPro" id="IPR046373">
    <property type="entry name" value="Acyl-CoA_Oxase/DH_mid-dom_sf"/>
</dbReference>
<dbReference type="InterPro" id="IPR037069">
    <property type="entry name" value="AcylCoA_DH/ox_N_sf"/>
</dbReference>
<dbReference type="PANTHER" id="PTHR48083">
    <property type="entry name" value="MEDIUM-CHAIN SPECIFIC ACYL-COA DEHYDROGENASE, MITOCHONDRIAL-RELATED"/>
    <property type="match status" value="1"/>
</dbReference>
<evidence type="ECO:0000256" key="5">
    <source>
        <dbReference type="ARBA" id="ARBA00023002"/>
    </source>
</evidence>
<organism evidence="10 11">
    <name type="scientific">Sneathiella chinensis</name>
    <dbReference type="NCBI Taxonomy" id="349750"/>
    <lineage>
        <taxon>Bacteria</taxon>
        <taxon>Pseudomonadati</taxon>
        <taxon>Pseudomonadota</taxon>
        <taxon>Alphaproteobacteria</taxon>
        <taxon>Sneathiellales</taxon>
        <taxon>Sneathiellaceae</taxon>
        <taxon>Sneathiella</taxon>
    </lineage>
</organism>
<gene>
    <name evidence="10" type="ORF">GCM10007924_07730</name>
</gene>
<dbReference type="Proteomes" id="UP001161409">
    <property type="component" value="Unassembled WGS sequence"/>
</dbReference>
<keyword evidence="3 6" id="KW-0285">Flavoprotein</keyword>
<feature type="domain" description="Acyl-CoA dehydrogenase/oxidase N-terminal" evidence="9">
    <location>
        <begin position="4"/>
        <end position="117"/>
    </location>
</feature>
<dbReference type="Pfam" id="PF02770">
    <property type="entry name" value="Acyl-CoA_dh_M"/>
    <property type="match status" value="1"/>
</dbReference>
<dbReference type="InterPro" id="IPR009075">
    <property type="entry name" value="AcylCo_DH/oxidase_C"/>
</dbReference>
<reference evidence="10" key="2">
    <citation type="submission" date="2023-01" db="EMBL/GenBank/DDBJ databases">
        <title>Draft genome sequence of Sneathiella chinensis strain NBRC 103408.</title>
        <authorList>
            <person name="Sun Q."/>
            <person name="Mori K."/>
        </authorList>
    </citation>
    <scope>NUCLEOTIDE SEQUENCE</scope>
    <source>
        <strain evidence="10">NBRC 103408</strain>
    </source>
</reference>
<evidence type="ECO:0000259" key="9">
    <source>
        <dbReference type="Pfam" id="PF02771"/>
    </source>
</evidence>
<dbReference type="RefSeq" id="WP_169559542.1">
    <property type="nucleotide sequence ID" value="NZ_BSNF01000001.1"/>
</dbReference>
<keyword evidence="4 6" id="KW-0274">FAD</keyword>
<dbReference type="PROSITE" id="PS00073">
    <property type="entry name" value="ACYL_COA_DH_2"/>
    <property type="match status" value="1"/>
</dbReference>
<dbReference type="PANTHER" id="PTHR48083:SF6">
    <property type="entry name" value="ACYL-COA DEHYDROGENASE 6"/>
    <property type="match status" value="1"/>
</dbReference>
<accession>A0ABQ5TZY8</accession>
<keyword evidence="11" id="KW-1185">Reference proteome</keyword>
<reference evidence="10" key="1">
    <citation type="journal article" date="2014" name="Int. J. Syst. Evol. Microbiol.">
        <title>Complete genome of a new Firmicutes species belonging to the dominant human colonic microbiota ('Ruminococcus bicirculans') reveals two chromosomes and a selective capacity to utilize plant glucans.</title>
        <authorList>
            <consortium name="NISC Comparative Sequencing Program"/>
            <person name="Wegmann U."/>
            <person name="Louis P."/>
            <person name="Goesmann A."/>
            <person name="Henrissat B."/>
            <person name="Duncan S.H."/>
            <person name="Flint H.J."/>
        </authorList>
    </citation>
    <scope>NUCLEOTIDE SEQUENCE</scope>
    <source>
        <strain evidence="10">NBRC 103408</strain>
    </source>
</reference>
<evidence type="ECO:0000259" key="8">
    <source>
        <dbReference type="Pfam" id="PF02770"/>
    </source>
</evidence>
<sequence length="388" mass="42909">MQLTQEHLELQRTTKRIIEDHINPYIDEWEKAEIYPAHEVMKLLGDAGLLGIGKPVEYGGLGLDFSYEMLFAEALGNIRGNGVSTSIGVQTTMCTPALAQHGSKELKEEFLAPTIAGNLVGCIGVSENSAGSDVAQIKTTARRDGDDYVINGSKMWITNGVQGDWICLLCNTSDDTAIHRNKSLIIVPLKSKGVSVSRKLDKLGLVSSDTAELFFDDVRVPVRNRIGEEGKGFVYQMEQFQEERLFAVARGIRVLEMCVEDTIEYTEQRKVFGTSILSNQTVYHKLASIAAEIEALRSLLYRATDLHMAGEDVTKLASMGKYILGRLAITVPTECLQYWGGQGVMNENYISRAYRDMRVTSIGGGANEVMLEVIAKHMNIHPGKKKRA</sequence>
<name>A0ABQ5TZY8_9PROT</name>
<evidence type="ECO:0000256" key="3">
    <source>
        <dbReference type="ARBA" id="ARBA00022630"/>
    </source>
</evidence>
<evidence type="ECO:0000256" key="4">
    <source>
        <dbReference type="ARBA" id="ARBA00022827"/>
    </source>
</evidence>
<comment type="caution">
    <text evidence="10">The sequence shown here is derived from an EMBL/GenBank/DDBJ whole genome shotgun (WGS) entry which is preliminary data.</text>
</comment>
<dbReference type="EMBL" id="BSNF01000001">
    <property type="protein sequence ID" value="GLQ05552.1"/>
    <property type="molecule type" value="Genomic_DNA"/>
</dbReference>
<dbReference type="SUPFAM" id="SSF56645">
    <property type="entry name" value="Acyl-CoA dehydrogenase NM domain-like"/>
    <property type="match status" value="1"/>
</dbReference>
<evidence type="ECO:0000313" key="10">
    <source>
        <dbReference type="EMBL" id="GLQ05552.1"/>
    </source>
</evidence>
<dbReference type="InterPro" id="IPR006089">
    <property type="entry name" value="Acyl-CoA_DH_CS"/>
</dbReference>
<dbReference type="Gene3D" id="2.40.110.10">
    <property type="entry name" value="Butyryl-CoA Dehydrogenase, subunit A, domain 2"/>
    <property type="match status" value="1"/>
</dbReference>
<dbReference type="InterPro" id="IPR050741">
    <property type="entry name" value="Acyl-CoA_dehydrogenase"/>
</dbReference>
<evidence type="ECO:0000256" key="1">
    <source>
        <dbReference type="ARBA" id="ARBA00001974"/>
    </source>
</evidence>
<feature type="domain" description="Acyl-CoA oxidase/dehydrogenase middle" evidence="8">
    <location>
        <begin position="122"/>
        <end position="218"/>
    </location>
</feature>
<dbReference type="SUPFAM" id="SSF47203">
    <property type="entry name" value="Acyl-CoA dehydrogenase C-terminal domain-like"/>
    <property type="match status" value="1"/>
</dbReference>
<comment type="cofactor">
    <cofactor evidence="1 6">
        <name>FAD</name>
        <dbReference type="ChEBI" id="CHEBI:57692"/>
    </cofactor>
</comment>